<keyword evidence="6 8" id="KW-0472">Membrane</keyword>
<evidence type="ECO:0000256" key="7">
    <source>
        <dbReference type="ARBA" id="ARBA00049663"/>
    </source>
</evidence>
<feature type="transmembrane region" description="Helical" evidence="8">
    <location>
        <begin position="253"/>
        <end position="278"/>
    </location>
</feature>
<sequence>MTLLIIFACIAIQVYLTVKKVSPYLSLLLVAIMAGLLLGMEPSALVKSIEKGVGSTLAGLVWIIFLGGGLGKILEVSGAAEQISGTLIQKFGKKYVQWAVLLTGFMIGIPLYYNAGFVILVPLIFSLARRTGLSILYLAIPMAASLSTTHCFLPPHPGPVVLVNAFGADMGKTLVYGLVAAVPAVILAGPILGNLLKHIQVKDNPLFGQTDTTVFDKLPAALPSFVIALMPVILISIGVLADRFLDVDHTLRAILLFTGNSTIALLLSVLIALYYFGVRNGVDMNIQMKWLSDSVSAISTILLIITAGGVFKQVLEDSGTGAYIASFSDDLSMPPLIFAWTITALLRMTIGSATVAGLTAAGIVLPLISSTGVSPELLALSVGAGSVFGSHINDSGFWMFKEFFNLNLKQTFLSWSLMEITISVSGLMAILLMDKFLI</sequence>
<dbReference type="HOGENOM" id="CLU_027949_0_0_10"/>
<feature type="transmembrane region" description="Helical" evidence="8">
    <location>
        <begin position="175"/>
        <end position="197"/>
    </location>
</feature>
<gene>
    <name evidence="9" type="ordered locus">Lbys_3305</name>
</gene>
<feature type="transmembrane region" description="Helical" evidence="8">
    <location>
        <begin position="57"/>
        <end position="75"/>
    </location>
</feature>
<keyword evidence="3" id="KW-1003">Cell membrane</keyword>
<dbReference type="KEGG" id="lby:Lbys_3305"/>
<feature type="transmembrane region" description="Helical" evidence="8">
    <location>
        <begin position="290"/>
        <end position="311"/>
    </location>
</feature>
<dbReference type="GO" id="GO:0005886">
    <property type="term" value="C:plasma membrane"/>
    <property type="evidence" value="ECO:0007669"/>
    <property type="project" value="UniProtKB-SubCell"/>
</dbReference>
<name>E4RWL8_LEAB4</name>
<evidence type="ECO:0000256" key="6">
    <source>
        <dbReference type="ARBA" id="ARBA00023136"/>
    </source>
</evidence>
<protein>
    <submittedName>
        <fullName evidence="9">Gluconate transporter</fullName>
    </submittedName>
</protein>
<feature type="transmembrane region" description="Helical" evidence="8">
    <location>
        <begin position="26"/>
        <end position="45"/>
    </location>
</feature>
<dbReference type="eggNOG" id="COG2610">
    <property type="taxonomic scope" value="Bacteria"/>
</dbReference>
<comment type="similarity">
    <text evidence="7">Belongs to the GntP permease family.</text>
</comment>
<evidence type="ECO:0000313" key="9">
    <source>
        <dbReference type="EMBL" id="ADQ18958.1"/>
    </source>
</evidence>
<dbReference type="PIRSF" id="PIRSF002746">
    <property type="entry name" value="Gluconate_transporter"/>
    <property type="match status" value="1"/>
</dbReference>
<accession>E4RWL8</accession>
<dbReference type="PANTHER" id="PTHR30354:SF22">
    <property type="entry name" value="HIGH-AFFINITY GLUCONATE TRANSPORTER"/>
    <property type="match status" value="1"/>
</dbReference>
<feature type="transmembrane region" description="Helical" evidence="8">
    <location>
        <begin position="412"/>
        <end position="433"/>
    </location>
</feature>
<evidence type="ECO:0000256" key="1">
    <source>
        <dbReference type="ARBA" id="ARBA00004651"/>
    </source>
</evidence>
<dbReference type="Proteomes" id="UP000007435">
    <property type="component" value="Chromosome"/>
</dbReference>
<evidence type="ECO:0000256" key="5">
    <source>
        <dbReference type="ARBA" id="ARBA00022989"/>
    </source>
</evidence>
<evidence type="ECO:0000313" key="10">
    <source>
        <dbReference type="Proteomes" id="UP000007435"/>
    </source>
</evidence>
<keyword evidence="2" id="KW-0813">Transport</keyword>
<proteinExistence type="inferred from homology"/>
<keyword evidence="5 8" id="KW-1133">Transmembrane helix</keyword>
<dbReference type="EMBL" id="CP002305">
    <property type="protein sequence ID" value="ADQ18958.1"/>
    <property type="molecule type" value="Genomic_DNA"/>
</dbReference>
<feature type="transmembrane region" description="Helical" evidence="8">
    <location>
        <begin position="337"/>
        <end position="365"/>
    </location>
</feature>
<dbReference type="STRING" id="649349.Lbys_3305"/>
<dbReference type="GO" id="GO:0015128">
    <property type="term" value="F:gluconate transmembrane transporter activity"/>
    <property type="evidence" value="ECO:0007669"/>
    <property type="project" value="InterPro"/>
</dbReference>
<reference key="1">
    <citation type="submission" date="2010-11" db="EMBL/GenBank/DDBJ databases">
        <title>The complete genome of Leadbetterella byssophila DSM 17132.</title>
        <authorList>
            <consortium name="US DOE Joint Genome Institute (JGI-PGF)"/>
            <person name="Lucas S."/>
            <person name="Copeland A."/>
            <person name="Lapidus A."/>
            <person name="Glavina del Rio T."/>
            <person name="Dalin E."/>
            <person name="Tice H."/>
            <person name="Bruce D."/>
            <person name="Goodwin L."/>
            <person name="Pitluck S."/>
            <person name="Kyrpides N."/>
            <person name="Mavromatis K."/>
            <person name="Ivanova N."/>
            <person name="Teshima H."/>
            <person name="Brettin T."/>
            <person name="Detter J.C."/>
            <person name="Han C."/>
            <person name="Tapia R."/>
            <person name="Land M."/>
            <person name="Hauser L."/>
            <person name="Markowitz V."/>
            <person name="Cheng J.-F."/>
            <person name="Hugenholtz P."/>
            <person name="Woyke T."/>
            <person name="Wu D."/>
            <person name="Tindall B."/>
            <person name="Pomrenke H.G."/>
            <person name="Brambilla E."/>
            <person name="Klenk H.-P."/>
            <person name="Eisen J.A."/>
        </authorList>
    </citation>
    <scope>NUCLEOTIDE SEQUENCE [LARGE SCALE GENOMIC DNA]</scope>
    <source>
        <strain>DSM 17132</strain>
    </source>
</reference>
<dbReference type="AlphaFoldDB" id="E4RWL8"/>
<dbReference type="RefSeq" id="WP_013409983.1">
    <property type="nucleotide sequence ID" value="NC_014655.1"/>
</dbReference>
<dbReference type="InterPro" id="IPR003474">
    <property type="entry name" value="Glcn_transporter"/>
</dbReference>
<organism evidence="9 10">
    <name type="scientific">Leadbetterella byssophila (strain DSM 17132 / JCM 16389 / KACC 11308 / NBRC 106382 / 4M15)</name>
    <dbReference type="NCBI Taxonomy" id="649349"/>
    <lineage>
        <taxon>Bacteria</taxon>
        <taxon>Pseudomonadati</taxon>
        <taxon>Bacteroidota</taxon>
        <taxon>Cytophagia</taxon>
        <taxon>Cytophagales</taxon>
        <taxon>Leadbetterellaceae</taxon>
        <taxon>Leadbetterella</taxon>
    </lineage>
</organism>
<evidence type="ECO:0000256" key="2">
    <source>
        <dbReference type="ARBA" id="ARBA00022448"/>
    </source>
</evidence>
<feature type="transmembrane region" description="Helical" evidence="8">
    <location>
        <begin position="95"/>
        <end position="128"/>
    </location>
</feature>
<dbReference type="NCBIfam" id="TIGR00791">
    <property type="entry name" value="gntP"/>
    <property type="match status" value="1"/>
</dbReference>
<feature type="transmembrane region" description="Helical" evidence="8">
    <location>
        <begin position="218"/>
        <end position="241"/>
    </location>
</feature>
<evidence type="ECO:0000256" key="3">
    <source>
        <dbReference type="ARBA" id="ARBA00022475"/>
    </source>
</evidence>
<evidence type="ECO:0000256" key="8">
    <source>
        <dbReference type="SAM" id="Phobius"/>
    </source>
</evidence>
<dbReference type="Pfam" id="PF02447">
    <property type="entry name" value="GntP_permease"/>
    <property type="match status" value="1"/>
</dbReference>
<keyword evidence="10" id="KW-1185">Reference proteome</keyword>
<evidence type="ECO:0000256" key="4">
    <source>
        <dbReference type="ARBA" id="ARBA00022692"/>
    </source>
</evidence>
<comment type="subcellular location">
    <subcellularLocation>
        <location evidence="1">Cell membrane</location>
        <topology evidence="1">Multi-pass membrane protein</topology>
    </subcellularLocation>
</comment>
<dbReference type="PANTHER" id="PTHR30354">
    <property type="entry name" value="GNT FAMILY GLUCONATE TRANSPORTER"/>
    <property type="match status" value="1"/>
</dbReference>
<reference evidence="9 10" key="2">
    <citation type="journal article" date="2011" name="Stand. Genomic Sci.">
        <title>Complete genome sequence of Leadbetterella byssophila type strain (4M15).</title>
        <authorList>
            <person name="Abt B."/>
            <person name="Teshima H."/>
            <person name="Lucas S."/>
            <person name="Lapidus A."/>
            <person name="Del Rio T.G."/>
            <person name="Nolan M."/>
            <person name="Tice H."/>
            <person name="Cheng J.F."/>
            <person name="Pitluck S."/>
            <person name="Liolios K."/>
            <person name="Pagani I."/>
            <person name="Ivanova N."/>
            <person name="Mavromatis K."/>
            <person name="Pati A."/>
            <person name="Tapia R."/>
            <person name="Han C."/>
            <person name="Goodwin L."/>
            <person name="Chen A."/>
            <person name="Palaniappan K."/>
            <person name="Land M."/>
            <person name="Hauser L."/>
            <person name="Chang Y.J."/>
            <person name="Jeffries C.D."/>
            <person name="Rohde M."/>
            <person name="Goker M."/>
            <person name="Tindall B.J."/>
            <person name="Detter J.C."/>
            <person name="Woyke T."/>
            <person name="Bristow J."/>
            <person name="Eisen J.A."/>
            <person name="Markowitz V."/>
            <person name="Hugenholtz P."/>
            <person name="Klenk H.P."/>
            <person name="Kyrpides N.C."/>
        </authorList>
    </citation>
    <scope>NUCLEOTIDE SEQUENCE [LARGE SCALE GENOMIC DNA]</scope>
    <source>
        <strain evidence="10">DSM 17132 / JCM 16389 / KACC 11308 / NBRC 106382 / 4M15</strain>
    </source>
</reference>
<keyword evidence="4 8" id="KW-0812">Transmembrane</keyword>